<evidence type="ECO:0000313" key="1">
    <source>
        <dbReference type="EMBL" id="MBO0952630.1"/>
    </source>
</evidence>
<reference evidence="1 2" key="1">
    <citation type="submission" date="2021-03" db="EMBL/GenBank/DDBJ databases">
        <title>Fibrella sp. HMF5405 genome sequencing and assembly.</title>
        <authorList>
            <person name="Kang H."/>
            <person name="Kim H."/>
            <person name="Bae S."/>
            <person name="Joh K."/>
        </authorList>
    </citation>
    <scope>NUCLEOTIDE SEQUENCE [LARGE SCALE GENOMIC DNA]</scope>
    <source>
        <strain evidence="1 2">HMF5405</strain>
    </source>
</reference>
<keyword evidence="2" id="KW-1185">Reference proteome</keyword>
<dbReference type="EMBL" id="JAFMYW010000012">
    <property type="protein sequence ID" value="MBO0952630.1"/>
    <property type="molecule type" value="Genomic_DNA"/>
</dbReference>
<accession>A0ABS3JRL0</accession>
<name>A0ABS3JRL0_9BACT</name>
<dbReference type="Pfam" id="PF05621">
    <property type="entry name" value="TniB"/>
    <property type="match status" value="1"/>
</dbReference>
<evidence type="ECO:0000313" key="2">
    <source>
        <dbReference type="Proteomes" id="UP000664628"/>
    </source>
</evidence>
<protein>
    <submittedName>
        <fullName evidence="1">TniB family NTP-binding protein</fullName>
    </submittedName>
</protein>
<gene>
    <name evidence="1" type="ORF">J2I46_28885</name>
</gene>
<comment type="caution">
    <text evidence="1">The sequence shown here is derived from an EMBL/GenBank/DDBJ whole genome shotgun (WGS) entry which is preliminary data.</text>
</comment>
<dbReference type="RefSeq" id="WP_207332581.1">
    <property type="nucleotide sequence ID" value="NZ_JAFMYW010000012.1"/>
</dbReference>
<dbReference type="Proteomes" id="UP000664628">
    <property type="component" value="Unassembled WGS sequence"/>
</dbReference>
<organism evidence="1 2">
    <name type="scientific">Fibrella forsythiae</name>
    <dbReference type="NCBI Taxonomy" id="2817061"/>
    <lineage>
        <taxon>Bacteria</taxon>
        <taxon>Pseudomonadati</taxon>
        <taxon>Bacteroidota</taxon>
        <taxon>Cytophagia</taxon>
        <taxon>Cytophagales</taxon>
        <taxon>Spirosomataceae</taxon>
        <taxon>Fibrella</taxon>
    </lineage>
</organism>
<sequence length="172" mass="19445">MDHLNPDLLVTLDKAAPQRVRDLATGPIIGYPLAKRAMDCMEDLLVHPPTHRMPNLLLVGHTNNGKTVIADRFLQQHPAYVLPGEDHVRMPVLMVQAPPVPDEKRFYNGILERLFTPYKVNDKIDRKWLWCVRIVNYLDNKASKSASVLSISRRCSTGSLDIINALTVVSNR</sequence>
<dbReference type="InterPro" id="IPR008868">
    <property type="entry name" value="TniB"/>
</dbReference>
<dbReference type="SUPFAM" id="SSF52540">
    <property type="entry name" value="P-loop containing nucleoside triphosphate hydrolases"/>
    <property type="match status" value="1"/>
</dbReference>
<dbReference type="InterPro" id="IPR027417">
    <property type="entry name" value="P-loop_NTPase"/>
</dbReference>
<proteinExistence type="predicted"/>